<comment type="similarity">
    <text evidence="6">Belongs to the methyltransferase superfamily. RNA methyltransferase RsmG family.</text>
</comment>
<feature type="binding site" evidence="6">
    <location>
        <position position="72"/>
    </location>
    <ligand>
        <name>S-adenosyl-L-methionine</name>
        <dbReference type="ChEBI" id="CHEBI:59789"/>
    </ligand>
</feature>
<feature type="binding site" evidence="6">
    <location>
        <position position="67"/>
    </location>
    <ligand>
        <name>S-adenosyl-L-methionine</name>
        <dbReference type="ChEBI" id="CHEBI:59789"/>
    </ligand>
</feature>
<dbReference type="HAMAP" id="MF_00074">
    <property type="entry name" value="16SrRNA_methyltr_G"/>
    <property type="match status" value="1"/>
</dbReference>
<dbReference type="EMBL" id="CP027665">
    <property type="protein sequence ID" value="AVO39723.1"/>
    <property type="molecule type" value="Genomic_DNA"/>
</dbReference>
<evidence type="ECO:0000256" key="1">
    <source>
        <dbReference type="ARBA" id="ARBA00022490"/>
    </source>
</evidence>
<dbReference type="Pfam" id="PF02527">
    <property type="entry name" value="GidB"/>
    <property type="match status" value="1"/>
</dbReference>
<evidence type="ECO:0000256" key="5">
    <source>
        <dbReference type="ARBA" id="ARBA00022691"/>
    </source>
</evidence>
<dbReference type="Proteomes" id="UP000237655">
    <property type="component" value="Chromosome"/>
</dbReference>
<dbReference type="PANTHER" id="PTHR31760:SF0">
    <property type="entry name" value="S-ADENOSYL-L-METHIONINE-DEPENDENT METHYLTRANSFERASES SUPERFAMILY PROTEIN"/>
    <property type="match status" value="1"/>
</dbReference>
<feature type="binding site" evidence="6">
    <location>
        <begin position="118"/>
        <end position="119"/>
    </location>
    <ligand>
        <name>S-adenosyl-L-methionine</name>
        <dbReference type="ChEBI" id="CHEBI:59789"/>
    </ligand>
</feature>
<keyword evidence="2 6" id="KW-0698">rRNA processing</keyword>
<accession>A0A2S0MVL2</accession>
<proteinExistence type="inferred from homology"/>
<evidence type="ECO:0000256" key="2">
    <source>
        <dbReference type="ARBA" id="ARBA00022552"/>
    </source>
</evidence>
<dbReference type="SUPFAM" id="SSF53335">
    <property type="entry name" value="S-adenosyl-L-methionine-dependent methyltransferases"/>
    <property type="match status" value="1"/>
</dbReference>
<dbReference type="GO" id="GO:0070043">
    <property type="term" value="F:rRNA (guanine-N7-)-methyltransferase activity"/>
    <property type="evidence" value="ECO:0007669"/>
    <property type="project" value="UniProtKB-UniRule"/>
</dbReference>
<keyword evidence="3 6" id="KW-0489">Methyltransferase</keyword>
<dbReference type="KEGG" id="thas:C6Y53_09130"/>
<gene>
    <name evidence="6 7" type="primary">rsmG</name>
    <name evidence="7" type="ORF">C6Y53_09130</name>
</gene>
<feature type="binding site" evidence="6">
    <location>
        <position position="132"/>
    </location>
    <ligand>
        <name>S-adenosyl-L-methionine</name>
        <dbReference type="ChEBI" id="CHEBI:59789"/>
    </ligand>
</feature>
<dbReference type="InterPro" id="IPR003682">
    <property type="entry name" value="rRNA_ssu_MeTfrase_G"/>
</dbReference>
<dbReference type="PANTHER" id="PTHR31760">
    <property type="entry name" value="S-ADENOSYL-L-METHIONINE-DEPENDENT METHYLTRANSFERASES SUPERFAMILY PROTEIN"/>
    <property type="match status" value="1"/>
</dbReference>
<sequence>MDLLYSFDVSRETIRKLEVYVDLLRRWTPKINLVSKSSLDQVWMRHIVDSAQIFHMGADCLHWGDLGSGGGFPGMVVAILRENQGRTTLVESDQRKAAFLRSVVRECDARCTVISQRIEAAEPLNADVLSARALADLDTLLGFVQRHMGTNGIALFPKGASWEKEVDQARRKWHFDLETRKSVTEPGAVILKVKDVSLV</sequence>
<comment type="subcellular location">
    <subcellularLocation>
        <location evidence="6">Cytoplasm</location>
    </subcellularLocation>
</comment>
<comment type="caution">
    <text evidence="6">Lacks conserved residue(s) required for the propagation of feature annotation.</text>
</comment>
<comment type="function">
    <text evidence="6">Specifically methylates the N7 position of guanine in position 527 of 16S rRNA.</text>
</comment>
<reference evidence="8" key="1">
    <citation type="submission" date="2018-03" db="EMBL/GenBank/DDBJ databases">
        <title>Genomic analysis of the strain SH-1 isolated from shrimp intestine.</title>
        <authorList>
            <person name="Kim Y.-S."/>
            <person name="Kim S.-E."/>
            <person name="Kim K.-H."/>
        </authorList>
    </citation>
    <scope>NUCLEOTIDE SEQUENCE [LARGE SCALE GENOMIC DNA]</scope>
    <source>
        <strain evidence="8">SH-1</strain>
    </source>
</reference>
<dbReference type="PIRSF" id="PIRSF003078">
    <property type="entry name" value="GidB"/>
    <property type="match status" value="1"/>
</dbReference>
<keyword evidence="4 6" id="KW-0808">Transferase</keyword>
<dbReference type="AlphaFoldDB" id="A0A2S0MVL2"/>
<evidence type="ECO:0000256" key="3">
    <source>
        <dbReference type="ARBA" id="ARBA00022603"/>
    </source>
</evidence>
<evidence type="ECO:0000256" key="4">
    <source>
        <dbReference type="ARBA" id="ARBA00022679"/>
    </source>
</evidence>
<dbReference type="NCBIfam" id="TIGR00138">
    <property type="entry name" value="rsmG_gidB"/>
    <property type="match status" value="1"/>
</dbReference>
<evidence type="ECO:0000313" key="8">
    <source>
        <dbReference type="Proteomes" id="UP000237655"/>
    </source>
</evidence>
<dbReference type="EC" id="2.1.1.170" evidence="6"/>
<organism evidence="7 8">
    <name type="scientific">Pukyongiella litopenaei</name>
    <dbReference type="NCBI Taxonomy" id="2605946"/>
    <lineage>
        <taxon>Bacteria</taxon>
        <taxon>Pseudomonadati</taxon>
        <taxon>Pseudomonadota</taxon>
        <taxon>Alphaproteobacteria</taxon>
        <taxon>Rhodobacterales</taxon>
        <taxon>Paracoccaceae</taxon>
        <taxon>Pukyongiella</taxon>
    </lineage>
</organism>
<name>A0A2S0MVL2_9RHOB</name>
<dbReference type="InterPro" id="IPR029063">
    <property type="entry name" value="SAM-dependent_MTases_sf"/>
</dbReference>
<evidence type="ECO:0000313" key="7">
    <source>
        <dbReference type="EMBL" id="AVO39723.1"/>
    </source>
</evidence>
<keyword evidence="8" id="KW-1185">Reference proteome</keyword>
<keyword evidence="5 6" id="KW-0949">S-adenosyl-L-methionine</keyword>
<evidence type="ECO:0000256" key="6">
    <source>
        <dbReference type="HAMAP-Rule" id="MF_00074"/>
    </source>
</evidence>
<dbReference type="Gene3D" id="3.40.50.150">
    <property type="entry name" value="Vaccinia Virus protein VP39"/>
    <property type="match status" value="1"/>
</dbReference>
<dbReference type="GO" id="GO:0005829">
    <property type="term" value="C:cytosol"/>
    <property type="evidence" value="ECO:0007669"/>
    <property type="project" value="TreeGrafter"/>
</dbReference>
<comment type="catalytic activity">
    <reaction evidence="6">
        <text>guanosine(527) in 16S rRNA + S-adenosyl-L-methionine = N(7)-methylguanosine(527) in 16S rRNA + S-adenosyl-L-homocysteine</text>
        <dbReference type="Rhea" id="RHEA:42732"/>
        <dbReference type="Rhea" id="RHEA-COMP:10209"/>
        <dbReference type="Rhea" id="RHEA-COMP:10210"/>
        <dbReference type="ChEBI" id="CHEBI:57856"/>
        <dbReference type="ChEBI" id="CHEBI:59789"/>
        <dbReference type="ChEBI" id="CHEBI:74269"/>
        <dbReference type="ChEBI" id="CHEBI:74480"/>
        <dbReference type="EC" id="2.1.1.170"/>
    </reaction>
</comment>
<protein>
    <recommendedName>
        <fullName evidence="6">Ribosomal RNA small subunit methyltransferase G</fullName>
        <ecNumber evidence="6">2.1.1.170</ecNumber>
    </recommendedName>
    <alternativeName>
        <fullName evidence="6">16S rRNA 7-methylguanosine methyltransferase</fullName>
        <shortName evidence="6">16S rRNA m7G methyltransferase</shortName>
    </alternativeName>
</protein>
<keyword evidence="1 6" id="KW-0963">Cytoplasm</keyword>